<evidence type="ECO:0000313" key="1">
    <source>
        <dbReference type="EMBL" id="MBA0609761.1"/>
    </source>
</evidence>
<reference evidence="1 2" key="1">
    <citation type="journal article" date="2019" name="Genome Biol. Evol.">
        <title>Insights into the evolution of the New World diploid cottons (Gossypium, subgenus Houzingenia) based on genome sequencing.</title>
        <authorList>
            <person name="Grover C.E."/>
            <person name="Arick M.A. 2nd"/>
            <person name="Thrash A."/>
            <person name="Conover J.L."/>
            <person name="Sanders W.S."/>
            <person name="Peterson D.G."/>
            <person name="Frelichowski J.E."/>
            <person name="Scheffler J.A."/>
            <person name="Scheffler B.E."/>
            <person name="Wendel J.F."/>
        </authorList>
    </citation>
    <scope>NUCLEOTIDE SEQUENCE [LARGE SCALE GENOMIC DNA]</scope>
    <source>
        <strain evidence="1">27</strain>
        <tissue evidence="1">Leaf</tissue>
    </source>
</reference>
<proteinExistence type="predicted"/>
<comment type="caution">
    <text evidence="1">The sequence shown here is derived from an EMBL/GenBank/DDBJ whole genome shotgun (WGS) entry which is preliminary data.</text>
</comment>
<dbReference type="EMBL" id="JABFAC010000003">
    <property type="protein sequence ID" value="MBA0609761.1"/>
    <property type="molecule type" value="Genomic_DNA"/>
</dbReference>
<evidence type="ECO:0000313" key="2">
    <source>
        <dbReference type="Proteomes" id="UP000593561"/>
    </source>
</evidence>
<keyword evidence="2" id="KW-1185">Reference proteome</keyword>
<organism evidence="1 2">
    <name type="scientific">Gossypium davidsonii</name>
    <name type="common">Davidson's cotton</name>
    <name type="synonym">Gossypium klotzschianum subsp. davidsonii</name>
    <dbReference type="NCBI Taxonomy" id="34287"/>
    <lineage>
        <taxon>Eukaryota</taxon>
        <taxon>Viridiplantae</taxon>
        <taxon>Streptophyta</taxon>
        <taxon>Embryophyta</taxon>
        <taxon>Tracheophyta</taxon>
        <taxon>Spermatophyta</taxon>
        <taxon>Magnoliopsida</taxon>
        <taxon>eudicotyledons</taxon>
        <taxon>Gunneridae</taxon>
        <taxon>Pentapetalae</taxon>
        <taxon>rosids</taxon>
        <taxon>malvids</taxon>
        <taxon>Malvales</taxon>
        <taxon>Malvaceae</taxon>
        <taxon>Malvoideae</taxon>
        <taxon>Gossypium</taxon>
    </lineage>
</organism>
<dbReference type="AlphaFoldDB" id="A0A7J8R7M2"/>
<protein>
    <submittedName>
        <fullName evidence="1">Uncharacterized protein</fullName>
    </submittedName>
</protein>
<accession>A0A7J8R7M2</accession>
<gene>
    <name evidence="1" type="ORF">Godav_021771</name>
</gene>
<name>A0A7J8R7M2_GOSDV</name>
<dbReference type="Proteomes" id="UP000593561">
    <property type="component" value="Unassembled WGS sequence"/>
</dbReference>
<sequence length="41" mass="5073">MEQVCFWSNCYLFRMFSFQEVLDWRFIIHGDFLLVSFVNCT</sequence>